<dbReference type="GO" id="GO:0022904">
    <property type="term" value="P:respiratory electron transport chain"/>
    <property type="evidence" value="ECO:0007669"/>
    <property type="project" value="InterPro"/>
</dbReference>
<evidence type="ECO:0000313" key="16">
    <source>
        <dbReference type="Proteomes" id="UP000001399"/>
    </source>
</evidence>
<keyword evidence="3" id="KW-0813">Transport</keyword>
<organism evidence="15 16">
    <name type="scientific">Rhodomicrobium vannielii (strain ATCC 17100 / DSM 162 / LMG 4299 / NCIMB 10020 / ATH 3.1.1)</name>
    <dbReference type="NCBI Taxonomy" id="648757"/>
    <lineage>
        <taxon>Bacteria</taxon>
        <taxon>Pseudomonadati</taxon>
        <taxon>Pseudomonadota</taxon>
        <taxon>Alphaproteobacteria</taxon>
        <taxon>Hyphomicrobiales</taxon>
        <taxon>Hyphomicrobiaceae</taxon>
        <taxon>Rhodomicrobium</taxon>
    </lineage>
</organism>
<evidence type="ECO:0000256" key="3">
    <source>
        <dbReference type="ARBA" id="ARBA00022448"/>
    </source>
</evidence>
<feature type="transmembrane region" description="Helical" evidence="13">
    <location>
        <begin position="78"/>
        <end position="99"/>
    </location>
</feature>
<dbReference type="PANTHER" id="PTHR30485:SF0">
    <property type="entry name" value="NI_FE-HYDROGENASE 1 B-TYPE CYTOCHROME SUBUNIT-RELATED"/>
    <property type="match status" value="1"/>
</dbReference>
<dbReference type="HOGENOM" id="CLU_075520_0_0_5"/>
<evidence type="ECO:0000256" key="1">
    <source>
        <dbReference type="ARBA" id="ARBA00004651"/>
    </source>
</evidence>
<feature type="domain" description="Cytochrome b561 bacterial/Ni-hydrogenase" evidence="14">
    <location>
        <begin position="32"/>
        <end position="239"/>
    </location>
</feature>
<evidence type="ECO:0000259" key="14">
    <source>
        <dbReference type="Pfam" id="PF01292"/>
    </source>
</evidence>
<evidence type="ECO:0000256" key="5">
    <source>
        <dbReference type="ARBA" id="ARBA00022617"/>
    </source>
</evidence>
<evidence type="ECO:0000256" key="13">
    <source>
        <dbReference type="SAM" id="Phobius"/>
    </source>
</evidence>
<evidence type="ECO:0000256" key="9">
    <source>
        <dbReference type="ARBA" id="ARBA00022989"/>
    </source>
</evidence>
<keyword evidence="10" id="KW-0408">Iron</keyword>
<dbReference type="PRINTS" id="PR00161">
    <property type="entry name" value="NIHGNASECYTB"/>
</dbReference>
<dbReference type="PROSITE" id="PS00883">
    <property type="entry name" value="NI_HGENASE_CYTB_2"/>
    <property type="match status" value="1"/>
</dbReference>
<dbReference type="SUPFAM" id="SSF81342">
    <property type="entry name" value="Transmembrane di-heme cytochromes"/>
    <property type="match status" value="1"/>
</dbReference>
<evidence type="ECO:0000256" key="11">
    <source>
        <dbReference type="ARBA" id="ARBA00023136"/>
    </source>
</evidence>
<keyword evidence="4" id="KW-1003">Cell membrane</keyword>
<dbReference type="InterPro" id="IPR016174">
    <property type="entry name" value="Di-haem_cyt_TM"/>
</dbReference>
<keyword evidence="11 13" id="KW-0472">Membrane</keyword>
<dbReference type="KEGG" id="rva:Rvan_0967"/>
<comment type="subcellular location">
    <subcellularLocation>
        <location evidence="1">Cell membrane</location>
        <topology evidence="1">Multi-pass membrane protein</topology>
    </subcellularLocation>
</comment>
<accession>E3I2F9</accession>
<dbReference type="InterPro" id="IPR051542">
    <property type="entry name" value="Hydrogenase_cytochrome"/>
</dbReference>
<dbReference type="OrthoDB" id="9781740at2"/>
<evidence type="ECO:0000256" key="10">
    <source>
        <dbReference type="ARBA" id="ARBA00023004"/>
    </source>
</evidence>
<keyword evidence="6 13" id="KW-0812">Transmembrane</keyword>
<feature type="region of interest" description="Disordered" evidence="12">
    <location>
        <begin position="1"/>
        <end position="21"/>
    </location>
</feature>
<dbReference type="PANTHER" id="PTHR30485">
    <property type="entry name" value="NI/FE-HYDROGENASE 1 B-TYPE CYTOCHROME SUBUNIT"/>
    <property type="match status" value="1"/>
</dbReference>
<dbReference type="Proteomes" id="UP000001399">
    <property type="component" value="Chromosome"/>
</dbReference>
<evidence type="ECO:0000256" key="7">
    <source>
        <dbReference type="ARBA" id="ARBA00022723"/>
    </source>
</evidence>
<name>E3I2F9_RHOVT</name>
<dbReference type="NCBIfam" id="TIGR02125">
    <property type="entry name" value="CytB-hydogenase"/>
    <property type="match status" value="1"/>
</dbReference>
<dbReference type="InterPro" id="IPR000516">
    <property type="entry name" value="Ni-dep_Hydgase_cyt-B"/>
</dbReference>
<dbReference type="STRING" id="648757.Rvan_0967"/>
<evidence type="ECO:0000313" key="15">
    <source>
        <dbReference type="EMBL" id="ADP70243.1"/>
    </source>
</evidence>
<dbReference type="GO" id="GO:0009055">
    <property type="term" value="F:electron transfer activity"/>
    <property type="evidence" value="ECO:0007669"/>
    <property type="project" value="InterPro"/>
</dbReference>
<evidence type="ECO:0000256" key="8">
    <source>
        <dbReference type="ARBA" id="ARBA00022982"/>
    </source>
</evidence>
<keyword evidence="8" id="KW-0249">Electron transport</keyword>
<dbReference type="Gene3D" id="1.20.950.20">
    <property type="entry name" value="Transmembrane di-heme cytochromes, Chain C"/>
    <property type="match status" value="1"/>
</dbReference>
<feature type="transmembrane region" description="Helical" evidence="13">
    <location>
        <begin position="147"/>
        <end position="171"/>
    </location>
</feature>
<proteinExistence type="inferred from homology"/>
<evidence type="ECO:0000256" key="6">
    <source>
        <dbReference type="ARBA" id="ARBA00022692"/>
    </source>
</evidence>
<dbReference type="eggNOG" id="COG1969">
    <property type="taxonomic scope" value="Bacteria"/>
</dbReference>
<protein>
    <submittedName>
        <fullName evidence="15">Ni/Fe-hydrogenase, b-type cytochrome subunit</fullName>
    </submittedName>
</protein>
<dbReference type="EMBL" id="CP002292">
    <property type="protein sequence ID" value="ADP70243.1"/>
    <property type="molecule type" value="Genomic_DNA"/>
</dbReference>
<feature type="transmembrane region" description="Helical" evidence="13">
    <location>
        <begin position="39"/>
        <end position="58"/>
    </location>
</feature>
<keyword evidence="5" id="KW-0349">Heme</keyword>
<dbReference type="GO" id="GO:0005506">
    <property type="term" value="F:iron ion binding"/>
    <property type="evidence" value="ECO:0007669"/>
    <property type="project" value="InterPro"/>
</dbReference>
<dbReference type="AlphaFoldDB" id="E3I2F9"/>
<dbReference type="Pfam" id="PF01292">
    <property type="entry name" value="Ni_hydr_CYTB"/>
    <property type="match status" value="1"/>
</dbReference>
<feature type="transmembrane region" description="Helical" evidence="13">
    <location>
        <begin position="205"/>
        <end position="222"/>
    </location>
</feature>
<dbReference type="GO" id="GO:0020037">
    <property type="term" value="F:heme binding"/>
    <property type="evidence" value="ECO:0007669"/>
    <property type="project" value="TreeGrafter"/>
</dbReference>
<dbReference type="RefSeq" id="WP_013418647.1">
    <property type="nucleotide sequence ID" value="NC_014664.1"/>
</dbReference>
<keyword evidence="7" id="KW-0479">Metal-binding</keyword>
<keyword evidence="16" id="KW-1185">Reference proteome</keyword>
<sequence>MVIATDFDPPPSAQPAPKPNGNGNGFQPAIYVYEFPVRIWHFVNAFAIAALLISGYFIGSPPPTLSGEASDHFLMGYIRFTHFAAGYILIIGMAARTYWAFVGNKHALEIFAPPILTAKFWDNTWHEFKRYAFLEKEGRKYVCHNPIAVLTMHFMFLWGITFMIFTGLALYGEGTGMGTWQHTLFTSWIIPIFGNSQNLHTFHHLAAWSILIFVMIHVYGAVRDELLGHQSIFSTIVSGYRTFKSPGKPEDMDRA</sequence>
<comment type="similarity">
    <text evidence="2">Belongs to the HupC/HyaC/HydC family.</text>
</comment>
<dbReference type="GO" id="GO:0005886">
    <property type="term" value="C:plasma membrane"/>
    <property type="evidence" value="ECO:0007669"/>
    <property type="project" value="UniProtKB-SubCell"/>
</dbReference>
<keyword evidence="9 13" id="KW-1133">Transmembrane helix</keyword>
<dbReference type="InterPro" id="IPR011577">
    <property type="entry name" value="Cyt_b561_bac/Ni-Hgenase"/>
</dbReference>
<reference evidence="16" key="1">
    <citation type="journal article" date="2011" name="J. Bacteriol.">
        <title>Genome sequences of eight morphologically diverse alphaproteobacteria.</title>
        <authorList>
            <consortium name="US DOE Joint Genome Institute"/>
            <person name="Brown P.J."/>
            <person name="Kysela D.T."/>
            <person name="Buechlein A."/>
            <person name="Hemmerich C."/>
            <person name="Brun Y.V."/>
        </authorList>
    </citation>
    <scope>NUCLEOTIDE SEQUENCE [LARGE SCALE GENOMIC DNA]</scope>
    <source>
        <strain evidence="16">ATCC 17100 / ATH 3.1.1 / DSM 162 / LMG 4299</strain>
    </source>
</reference>
<evidence type="ECO:0000256" key="4">
    <source>
        <dbReference type="ARBA" id="ARBA00022475"/>
    </source>
</evidence>
<gene>
    <name evidence="15" type="ordered locus">Rvan_0967</name>
</gene>
<feature type="compositionally biased region" description="Pro residues" evidence="12">
    <location>
        <begin position="8"/>
        <end position="18"/>
    </location>
</feature>
<evidence type="ECO:0000256" key="12">
    <source>
        <dbReference type="SAM" id="MobiDB-lite"/>
    </source>
</evidence>
<evidence type="ECO:0000256" key="2">
    <source>
        <dbReference type="ARBA" id="ARBA00008622"/>
    </source>
</evidence>